<evidence type="ECO:0000313" key="5">
    <source>
        <dbReference type="EMBL" id="KAH7253108.1"/>
    </source>
</evidence>
<evidence type="ECO:0000256" key="2">
    <source>
        <dbReference type="ARBA" id="ARBA00023242"/>
    </source>
</evidence>
<dbReference type="Pfam" id="PF04082">
    <property type="entry name" value="Fungal_trans"/>
    <property type="match status" value="1"/>
</dbReference>
<comment type="caution">
    <text evidence="5">The sequence shown here is derived from an EMBL/GenBank/DDBJ whole genome shotgun (WGS) entry which is preliminary data.</text>
</comment>
<dbReference type="GO" id="GO:0008270">
    <property type="term" value="F:zinc ion binding"/>
    <property type="evidence" value="ECO:0007669"/>
    <property type="project" value="InterPro"/>
</dbReference>
<dbReference type="GO" id="GO:0006351">
    <property type="term" value="P:DNA-templated transcription"/>
    <property type="evidence" value="ECO:0007669"/>
    <property type="project" value="InterPro"/>
</dbReference>
<dbReference type="InterPro" id="IPR007219">
    <property type="entry name" value="XnlR_reg_dom"/>
</dbReference>
<dbReference type="SUPFAM" id="SSF57701">
    <property type="entry name" value="Zn2/Cys6 DNA-binding domain"/>
    <property type="match status" value="1"/>
</dbReference>
<accession>A0A9P9K9G2</accession>
<dbReference type="EMBL" id="JAGTJS010000011">
    <property type="protein sequence ID" value="KAH7253108.1"/>
    <property type="molecule type" value="Genomic_DNA"/>
</dbReference>
<protein>
    <recommendedName>
        <fullName evidence="4">Zn(2)-C6 fungal-type domain-containing protein</fullName>
    </recommendedName>
</protein>
<gene>
    <name evidence="5" type="ORF">B0J15DRAFT_447423</name>
</gene>
<keyword evidence="1" id="KW-0479">Metal-binding</keyword>
<dbReference type="CDD" id="cd12148">
    <property type="entry name" value="fungal_TF_MHR"/>
    <property type="match status" value="1"/>
</dbReference>
<dbReference type="Pfam" id="PF00172">
    <property type="entry name" value="Zn_clus"/>
    <property type="match status" value="1"/>
</dbReference>
<dbReference type="GO" id="GO:0003677">
    <property type="term" value="F:DNA binding"/>
    <property type="evidence" value="ECO:0007669"/>
    <property type="project" value="InterPro"/>
</dbReference>
<dbReference type="PANTHER" id="PTHR46910">
    <property type="entry name" value="TRANSCRIPTION FACTOR PDR1"/>
    <property type="match status" value="1"/>
</dbReference>
<dbReference type="PROSITE" id="PS00463">
    <property type="entry name" value="ZN2_CY6_FUNGAL_1"/>
    <property type="match status" value="1"/>
</dbReference>
<keyword evidence="2" id="KW-0539">Nucleus</keyword>
<dbReference type="CDD" id="cd00067">
    <property type="entry name" value="GAL4"/>
    <property type="match status" value="1"/>
</dbReference>
<proteinExistence type="predicted"/>
<keyword evidence="6" id="KW-1185">Reference proteome</keyword>
<dbReference type="OrthoDB" id="103819at2759"/>
<feature type="region of interest" description="Disordered" evidence="3">
    <location>
        <begin position="705"/>
        <end position="724"/>
    </location>
</feature>
<reference evidence="5" key="1">
    <citation type="journal article" date="2021" name="Nat. Commun.">
        <title>Genetic determinants of endophytism in the Arabidopsis root mycobiome.</title>
        <authorList>
            <person name="Mesny F."/>
            <person name="Miyauchi S."/>
            <person name="Thiergart T."/>
            <person name="Pickel B."/>
            <person name="Atanasova L."/>
            <person name="Karlsson M."/>
            <person name="Huettel B."/>
            <person name="Barry K.W."/>
            <person name="Haridas S."/>
            <person name="Chen C."/>
            <person name="Bauer D."/>
            <person name="Andreopoulos W."/>
            <person name="Pangilinan J."/>
            <person name="LaButti K."/>
            <person name="Riley R."/>
            <person name="Lipzen A."/>
            <person name="Clum A."/>
            <person name="Drula E."/>
            <person name="Henrissat B."/>
            <person name="Kohler A."/>
            <person name="Grigoriev I.V."/>
            <person name="Martin F.M."/>
            <person name="Hacquard S."/>
        </authorList>
    </citation>
    <scope>NUCLEOTIDE SEQUENCE</scope>
    <source>
        <strain evidence="5">FSSC 5 MPI-SDFR-AT-0091</strain>
    </source>
</reference>
<dbReference type="InterPro" id="IPR036864">
    <property type="entry name" value="Zn2-C6_fun-type_DNA-bd_sf"/>
</dbReference>
<feature type="region of interest" description="Disordered" evidence="3">
    <location>
        <begin position="1"/>
        <end position="44"/>
    </location>
</feature>
<dbReference type="SMART" id="SM00906">
    <property type="entry name" value="Fungal_trans"/>
    <property type="match status" value="1"/>
</dbReference>
<feature type="compositionally biased region" description="Basic and acidic residues" evidence="3">
    <location>
        <begin position="32"/>
        <end position="44"/>
    </location>
</feature>
<dbReference type="PROSITE" id="PS50048">
    <property type="entry name" value="ZN2_CY6_FUNGAL_2"/>
    <property type="match status" value="1"/>
</dbReference>
<evidence type="ECO:0000256" key="1">
    <source>
        <dbReference type="ARBA" id="ARBA00022723"/>
    </source>
</evidence>
<dbReference type="PANTHER" id="PTHR46910:SF5">
    <property type="entry name" value="ZN(II)2CYS6 TRANSCRIPTION FACTOR (EUROFUNG)"/>
    <property type="match status" value="1"/>
</dbReference>
<feature type="domain" description="Zn(2)-C6 fungal-type" evidence="4">
    <location>
        <begin position="50"/>
        <end position="79"/>
    </location>
</feature>
<dbReference type="InterPro" id="IPR050987">
    <property type="entry name" value="AtrR-like"/>
</dbReference>
<dbReference type="InterPro" id="IPR001138">
    <property type="entry name" value="Zn2Cys6_DnaBD"/>
</dbReference>
<sequence length="753" mass="84008">MATFTPAYSGGIPTVEDTTQVDSDSPFVDEEQGPHDGRDRHETSATERLACDRCRRRKIKCDRLHPCAHCIKAKLQCTYDLGQKPRAKRQRVMISSVYESRMDEINQKIDDLTEMMSRFSPTHLSIGETISTSRTHPPPSHWPQPALTQVPQTNFQAHERGTRQALTEADAIEPSLFSQAVFATKFLQAVLAHDIFSPVASEMTSALKSLGDIVEAQQRRNNSYDASNPFSKTLPPGYTIRDLPLPPTGKIMACLRLAKENSRVQSHFLLQFKSLGHFTEYVVKACSPGPMTDAELIIVHLGLYWLFYECSGVSTDISTKHDYAAQASVCKNSLEIVLSNLSFHAPATVDYVHAMYVAAMYCLQMNKPNAGWAFVSKASLLAQAMGMNTSTAMNSEVSEERQYKTRLFWGLYCLEKSITLRLGRCSTIRDHDITIPQPLREQRTSPDWFNSLPDGVELCRLFGLVFDELFSPSALVQPVSVRRSRAKVLSTKIEQRIASRAVSDVSRPSILLYPCLLLMHPEPPAQLIEPMVLDFLRHANVVCDYSILASIYKSIPPEDNSSSSCPECISAARIALQEHATCISLIADQPSEYLILDFWINTSLLLSPFIPFNILFCNIVETCESSDLQLLARFVGALELASAIPRYSAACRKQLPIFSSLYDVAAKYIEAKAKIYQQHPSASCTATGLGMETVEASPSALVGTKKSEMTKDTSQDHMNDRPDDFGGEMDLSSVELGDWFYQNQQMMRLLEDG</sequence>
<dbReference type="GO" id="GO:0000981">
    <property type="term" value="F:DNA-binding transcription factor activity, RNA polymerase II-specific"/>
    <property type="evidence" value="ECO:0007669"/>
    <property type="project" value="InterPro"/>
</dbReference>
<evidence type="ECO:0000259" key="4">
    <source>
        <dbReference type="PROSITE" id="PS50048"/>
    </source>
</evidence>
<name>A0A9P9K9G2_FUSSL</name>
<organism evidence="5 6">
    <name type="scientific">Fusarium solani</name>
    <name type="common">Filamentous fungus</name>
    <dbReference type="NCBI Taxonomy" id="169388"/>
    <lineage>
        <taxon>Eukaryota</taxon>
        <taxon>Fungi</taxon>
        <taxon>Dikarya</taxon>
        <taxon>Ascomycota</taxon>
        <taxon>Pezizomycotina</taxon>
        <taxon>Sordariomycetes</taxon>
        <taxon>Hypocreomycetidae</taxon>
        <taxon>Hypocreales</taxon>
        <taxon>Nectriaceae</taxon>
        <taxon>Fusarium</taxon>
        <taxon>Fusarium solani species complex</taxon>
    </lineage>
</organism>
<dbReference type="Proteomes" id="UP000736672">
    <property type="component" value="Unassembled WGS sequence"/>
</dbReference>
<dbReference type="Gene3D" id="4.10.240.10">
    <property type="entry name" value="Zn(2)-C6 fungal-type DNA-binding domain"/>
    <property type="match status" value="1"/>
</dbReference>
<evidence type="ECO:0000313" key="6">
    <source>
        <dbReference type="Proteomes" id="UP000736672"/>
    </source>
</evidence>
<dbReference type="AlphaFoldDB" id="A0A9P9K9G2"/>
<evidence type="ECO:0000256" key="3">
    <source>
        <dbReference type="SAM" id="MobiDB-lite"/>
    </source>
</evidence>
<dbReference type="SMART" id="SM00066">
    <property type="entry name" value="GAL4"/>
    <property type="match status" value="1"/>
</dbReference>